<organism evidence="1">
    <name type="scientific">Sinorhizobium medicae</name>
    <dbReference type="NCBI Taxonomy" id="110321"/>
    <lineage>
        <taxon>Bacteria</taxon>
        <taxon>Pseudomonadati</taxon>
        <taxon>Pseudomonadota</taxon>
        <taxon>Alphaproteobacteria</taxon>
        <taxon>Hyphomicrobiales</taxon>
        <taxon>Rhizobiaceae</taxon>
        <taxon>Sinorhizobium/Ensifer group</taxon>
        <taxon>Sinorhizobium</taxon>
    </lineage>
</organism>
<dbReference type="Proteomes" id="UP000507954">
    <property type="component" value="Unassembled WGS sequence"/>
</dbReference>
<accession>A0A508X045</accession>
<protein>
    <submittedName>
        <fullName evidence="1">Uncharacterized protein</fullName>
    </submittedName>
</protein>
<reference evidence="1" key="1">
    <citation type="submission" date="2019-06" db="EMBL/GenBank/DDBJ databases">
        <authorList>
            <person name="Le Quere A."/>
            <person name="Colella S."/>
        </authorList>
    </citation>
    <scope>NUCLEOTIDE SEQUENCE</scope>
    <source>
        <strain evidence="1">EmedicaeMD41</strain>
    </source>
</reference>
<dbReference type="AlphaFoldDB" id="A0A508X045"/>
<name>A0A508X045_9HYPH</name>
<dbReference type="EMBL" id="CABFNB010000114">
    <property type="protein sequence ID" value="VTZ62986.1"/>
    <property type="molecule type" value="Genomic_DNA"/>
</dbReference>
<proteinExistence type="predicted"/>
<gene>
    <name evidence="1" type="ORF">EMEDMD4_470039</name>
</gene>
<evidence type="ECO:0000313" key="1">
    <source>
        <dbReference type="EMBL" id="VTZ62986.1"/>
    </source>
</evidence>
<sequence length="116" mass="12144">MGGRPVPSRTERVSSICTRFSPASAALRATAAFSTARASLALSDVETKARALDGVCRDGQLFDVFSAQSAVGLCRVAPVRMAIGDCGDQERLLPKVIVNGDVPVGNLPVTGNRNEQ</sequence>